<gene>
    <name evidence="3" type="ORF">CHYS00102_LOCUS31409</name>
</gene>
<sequence length="230" mass="24273">MYRLSLPLVAAAALSRVSGYAFTSFTGSRVAPSSSGATSYRKTLVMENFGLDFAEDSYGNTPDVILGEARYKTWVQTVNDNAFLTRQYNVLARVREKELLQQVVDSGILTKLEKNGVTLEKLEPLLPVAEELGLVGLVANNQQLLLNAGGFLAIEGAPLLLPILAGALEVGPPAFYLAAAGALAAEGGLIVNEVQIPFVGLSAGVFLGLLLVPLSVVFALVGYGLGTFKE</sequence>
<dbReference type="AlphaFoldDB" id="A0A7S1C254"/>
<evidence type="ECO:0000313" key="3">
    <source>
        <dbReference type="EMBL" id="CAD8904189.1"/>
    </source>
</evidence>
<dbReference type="Pfam" id="PF06549">
    <property type="entry name" value="DUF1118"/>
    <property type="match status" value="1"/>
</dbReference>
<dbReference type="InterPro" id="IPR009500">
    <property type="entry name" value="DUF1118"/>
</dbReference>
<feature type="chain" id="PRO_5030800930" evidence="2">
    <location>
        <begin position="20"/>
        <end position="230"/>
    </location>
</feature>
<accession>A0A7S1C254</accession>
<keyword evidence="1" id="KW-1133">Transmembrane helix</keyword>
<reference evidence="3" key="1">
    <citation type="submission" date="2021-01" db="EMBL/GenBank/DDBJ databases">
        <authorList>
            <person name="Corre E."/>
            <person name="Pelletier E."/>
            <person name="Niang G."/>
            <person name="Scheremetjew M."/>
            <person name="Finn R."/>
            <person name="Kale V."/>
            <person name="Holt S."/>
            <person name="Cochrane G."/>
            <person name="Meng A."/>
            <person name="Brown T."/>
            <person name="Cohen L."/>
        </authorList>
    </citation>
    <scope>NUCLEOTIDE SEQUENCE</scope>
    <source>
        <strain evidence="3">308</strain>
    </source>
</reference>
<feature type="signal peptide" evidence="2">
    <location>
        <begin position="1"/>
        <end position="19"/>
    </location>
</feature>
<dbReference type="EMBL" id="HBFR01042930">
    <property type="protein sequence ID" value="CAD8904189.1"/>
    <property type="molecule type" value="Transcribed_RNA"/>
</dbReference>
<keyword evidence="2" id="KW-0732">Signal</keyword>
<proteinExistence type="predicted"/>
<keyword evidence="1" id="KW-0812">Transmembrane</keyword>
<evidence type="ECO:0000256" key="2">
    <source>
        <dbReference type="SAM" id="SignalP"/>
    </source>
</evidence>
<protein>
    <submittedName>
        <fullName evidence="3">Uncharacterized protein</fullName>
    </submittedName>
</protein>
<name>A0A7S1C254_9STRA</name>
<feature type="transmembrane region" description="Helical" evidence="1">
    <location>
        <begin position="198"/>
        <end position="225"/>
    </location>
</feature>
<organism evidence="3">
    <name type="scientific">Corethron hystrix</name>
    <dbReference type="NCBI Taxonomy" id="216773"/>
    <lineage>
        <taxon>Eukaryota</taxon>
        <taxon>Sar</taxon>
        <taxon>Stramenopiles</taxon>
        <taxon>Ochrophyta</taxon>
        <taxon>Bacillariophyta</taxon>
        <taxon>Coscinodiscophyceae</taxon>
        <taxon>Corethrophycidae</taxon>
        <taxon>Corethrales</taxon>
        <taxon>Corethraceae</taxon>
        <taxon>Corethron</taxon>
    </lineage>
</organism>
<evidence type="ECO:0000256" key="1">
    <source>
        <dbReference type="SAM" id="Phobius"/>
    </source>
</evidence>
<keyword evidence="1" id="KW-0472">Membrane</keyword>